<dbReference type="SUPFAM" id="SSF69065">
    <property type="entry name" value="RNase III domain-like"/>
    <property type="match status" value="1"/>
</dbReference>
<sequence length="287" mass="33545">MYRQQLQEATIVEGNHKELRGFLFNIIKQYAELSRKNIEKILSDANMVEFKKAFTAPSVNANYNYEFYEFLGDSTANNCIVWYFQRRFYPKAENVVTAKGTMMPVAIMSRLKQIGASTRTFSKFSNVLGFLPYISMNSIEYSSPAKILEDVFEAFIGCLVYHCDLIFGLHTGFTVAYPIIEKLFNMEEISLERENLYEAKSLVNEDITKFPKNTIKFEYQHIENKDKENKNEKYYSKAVMIELSGNRLILQTPQFHGPTKQDNEQRIAKHLLNMNEYKAIKNRYNIQ</sequence>
<dbReference type="InterPro" id="IPR000999">
    <property type="entry name" value="RNase_III_dom"/>
</dbReference>
<dbReference type="GO" id="GO:0004525">
    <property type="term" value="F:ribonuclease III activity"/>
    <property type="evidence" value="ECO:0007669"/>
    <property type="project" value="InterPro"/>
</dbReference>
<dbReference type="InterPro" id="IPR036389">
    <property type="entry name" value="RNase_III_sf"/>
</dbReference>
<dbReference type="CDD" id="cd00593">
    <property type="entry name" value="RIBOc"/>
    <property type="match status" value="1"/>
</dbReference>
<evidence type="ECO:0000313" key="2">
    <source>
        <dbReference type="EMBL" id="QHT88128.1"/>
    </source>
</evidence>
<dbReference type="EMBL" id="MN740109">
    <property type="protein sequence ID" value="QHT88128.1"/>
    <property type="molecule type" value="Genomic_DNA"/>
</dbReference>
<proteinExistence type="predicted"/>
<protein>
    <recommendedName>
        <fullName evidence="1">RNase III domain-containing protein</fullName>
    </recommendedName>
</protein>
<organism evidence="2">
    <name type="scientific">viral metagenome</name>
    <dbReference type="NCBI Taxonomy" id="1070528"/>
    <lineage>
        <taxon>unclassified sequences</taxon>
        <taxon>metagenomes</taxon>
        <taxon>organismal metagenomes</taxon>
    </lineage>
</organism>
<dbReference type="Gene3D" id="1.10.1520.10">
    <property type="entry name" value="Ribonuclease III domain"/>
    <property type="match status" value="1"/>
</dbReference>
<evidence type="ECO:0000259" key="1">
    <source>
        <dbReference type="PROSITE" id="PS50142"/>
    </source>
</evidence>
<dbReference type="AlphaFoldDB" id="A0A6C0I545"/>
<reference evidence="2" key="1">
    <citation type="journal article" date="2020" name="Nature">
        <title>Giant virus diversity and host interactions through global metagenomics.</title>
        <authorList>
            <person name="Schulz F."/>
            <person name="Roux S."/>
            <person name="Paez-Espino D."/>
            <person name="Jungbluth S."/>
            <person name="Walsh D.A."/>
            <person name="Denef V.J."/>
            <person name="McMahon K.D."/>
            <person name="Konstantinidis K.T."/>
            <person name="Eloe-Fadrosh E.A."/>
            <person name="Kyrpides N.C."/>
            <person name="Woyke T."/>
        </authorList>
    </citation>
    <scope>NUCLEOTIDE SEQUENCE</scope>
    <source>
        <strain evidence="2">GVMAG-M-3300023184-24</strain>
    </source>
</reference>
<accession>A0A6C0I545</accession>
<dbReference type="SMART" id="SM00535">
    <property type="entry name" value="RIBOc"/>
    <property type="match status" value="1"/>
</dbReference>
<dbReference type="GO" id="GO:0006396">
    <property type="term" value="P:RNA processing"/>
    <property type="evidence" value="ECO:0007669"/>
    <property type="project" value="InterPro"/>
</dbReference>
<dbReference type="PROSITE" id="PS50142">
    <property type="entry name" value="RNASE_3_2"/>
    <property type="match status" value="1"/>
</dbReference>
<feature type="domain" description="RNase III" evidence="1">
    <location>
        <begin position="50"/>
        <end position="164"/>
    </location>
</feature>
<name>A0A6C0I545_9ZZZZ</name>